<protein>
    <submittedName>
        <fullName evidence="8">Sulfide:quinone oxidoreductase</fullName>
    </submittedName>
</protein>
<evidence type="ECO:0000313" key="8">
    <source>
        <dbReference type="EMBL" id="TDT40228.1"/>
    </source>
</evidence>
<evidence type="ECO:0000256" key="6">
    <source>
        <dbReference type="ARBA" id="ARBA00023002"/>
    </source>
</evidence>
<dbReference type="RefSeq" id="WP_133736248.1">
    <property type="nucleotide sequence ID" value="NZ_SOAX01000004.1"/>
</dbReference>
<name>A0A4V3EQ93_9GAMM</name>
<sequence length="413" mass="45019">MSADSKQLNHQVVIVGGGSAGTTVAASLLRQKPELDVAVIEPSDTHYYQPAFTLVGGGTYEMAKTARPQKSTLPEGSTWIKDGVATFEPDDNSLTLNDGRKVSYQTLVVAPGIQLNWGKVEGLEETLGRNGVCSNYSPETAPYTWECLKQFRGGNAIFTQPPPPLKCAGAPQKIAYLAADYARKHDLLSESNFQFYSGAGALFSVPDFVPHLEKVAGRYGIGINLGHDLVAVDGERKVATFQTTDANGDKQTVEQPFDLLHVTPHQSAPEFISQSPLANADGWVDVDRNTTQHNQYKNVFSLGDASSLPTSKTAAAVRKQAPVTVKNLLAHMNSQPLEGSYDGYTSCPLVTAYGKVMLAEFIYDGVVTPTLPLSPFKESRFYWFVKKSMLPPFYWNQMLKGKEPDIAHKPLNA</sequence>
<evidence type="ECO:0000256" key="3">
    <source>
        <dbReference type="ARBA" id="ARBA00022719"/>
    </source>
</evidence>
<comment type="caution">
    <text evidence="8">The sequence shown here is derived from an EMBL/GenBank/DDBJ whole genome shotgun (WGS) entry which is preliminary data.</text>
</comment>
<evidence type="ECO:0000259" key="7">
    <source>
        <dbReference type="Pfam" id="PF07992"/>
    </source>
</evidence>
<keyword evidence="9" id="KW-1185">Reference proteome</keyword>
<evidence type="ECO:0000256" key="1">
    <source>
        <dbReference type="ARBA" id="ARBA00001974"/>
    </source>
</evidence>
<accession>A0A4V3EQ93</accession>
<dbReference type="Pfam" id="PF07992">
    <property type="entry name" value="Pyr_redox_2"/>
    <property type="match status" value="1"/>
</dbReference>
<dbReference type="GO" id="GO:0071949">
    <property type="term" value="F:FAD binding"/>
    <property type="evidence" value="ECO:0007669"/>
    <property type="project" value="TreeGrafter"/>
</dbReference>
<dbReference type="Proteomes" id="UP000295830">
    <property type="component" value="Unassembled WGS sequence"/>
</dbReference>
<keyword evidence="6" id="KW-0560">Oxidoreductase</keyword>
<dbReference type="Gene3D" id="3.50.50.60">
    <property type="entry name" value="FAD/NAD(P)-binding domain"/>
    <property type="match status" value="2"/>
</dbReference>
<dbReference type="EMBL" id="SOAX01000004">
    <property type="protein sequence ID" value="TDT40228.1"/>
    <property type="molecule type" value="Genomic_DNA"/>
</dbReference>
<evidence type="ECO:0000256" key="4">
    <source>
        <dbReference type="ARBA" id="ARBA00022827"/>
    </source>
</evidence>
<dbReference type="PANTHER" id="PTHR10632:SF2">
    <property type="entry name" value="SULFIDE:QUINONE OXIDOREDUCTASE, MITOCHONDRIAL"/>
    <property type="match status" value="1"/>
</dbReference>
<keyword evidence="2" id="KW-0285">Flavoprotein</keyword>
<proteinExistence type="predicted"/>
<dbReference type="OrthoDB" id="9802771at2"/>
<evidence type="ECO:0000256" key="5">
    <source>
        <dbReference type="ARBA" id="ARBA00022946"/>
    </source>
</evidence>
<dbReference type="FunFam" id="3.50.50.60:FF:000034">
    <property type="entry name" value="sulfide:quinone oxidoreductase, mitochondrial"/>
    <property type="match status" value="1"/>
</dbReference>
<dbReference type="GO" id="GO:0048038">
    <property type="term" value="F:quinone binding"/>
    <property type="evidence" value="ECO:0007669"/>
    <property type="project" value="UniProtKB-KW"/>
</dbReference>
<comment type="cofactor">
    <cofactor evidence="1">
        <name>FAD</name>
        <dbReference type="ChEBI" id="CHEBI:57692"/>
    </cofactor>
</comment>
<evidence type="ECO:0000313" key="9">
    <source>
        <dbReference type="Proteomes" id="UP000295830"/>
    </source>
</evidence>
<dbReference type="PANTHER" id="PTHR10632">
    <property type="entry name" value="SULFIDE:QUINONE OXIDOREDUCTASE"/>
    <property type="match status" value="1"/>
</dbReference>
<dbReference type="GO" id="GO:0070224">
    <property type="term" value="F:sulfide:quinone oxidoreductase activity"/>
    <property type="evidence" value="ECO:0007669"/>
    <property type="project" value="TreeGrafter"/>
</dbReference>
<dbReference type="SUPFAM" id="SSF51905">
    <property type="entry name" value="FAD/NAD(P)-binding domain"/>
    <property type="match status" value="2"/>
</dbReference>
<evidence type="ECO:0000256" key="2">
    <source>
        <dbReference type="ARBA" id="ARBA00022630"/>
    </source>
</evidence>
<dbReference type="InterPro" id="IPR015904">
    <property type="entry name" value="Sulphide_quinone_reductase"/>
</dbReference>
<keyword evidence="3" id="KW-0874">Quinone</keyword>
<dbReference type="AlphaFoldDB" id="A0A4V3EQ93"/>
<dbReference type="InterPro" id="IPR036188">
    <property type="entry name" value="FAD/NAD-bd_sf"/>
</dbReference>
<gene>
    <name evidence="8" type="ORF">DES49_1993</name>
</gene>
<organism evidence="8 9">
    <name type="scientific">Halospina denitrificans</name>
    <dbReference type="NCBI Taxonomy" id="332522"/>
    <lineage>
        <taxon>Bacteria</taxon>
        <taxon>Pseudomonadati</taxon>
        <taxon>Pseudomonadota</taxon>
        <taxon>Gammaproteobacteria</taxon>
        <taxon>Halospina</taxon>
    </lineage>
</organism>
<dbReference type="GO" id="GO:0070221">
    <property type="term" value="P:sulfide oxidation, using sulfide:quinone oxidoreductase"/>
    <property type="evidence" value="ECO:0007669"/>
    <property type="project" value="TreeGrafter"/>
</dbReference>
<keyword evidence="4" id="KW-0274">FAD</keyword>
<feature type="domain" description="FAD/NAD(P)-binding" evidence="7">
    <location>
        <begin position="11"/>
        <end position="127"/>
    </location>
</feature>
<dbReference type="InterPro" id="IPR023753">
    <property type="entry name" value="FAD/NAD-binding_dom"/>
</dbReference>
<reference evidence="8 9" key="1">
    <citation type="submission" date="2019-03" db="EMBL/GenBank/DDBJ databases">
        <title>Genomic Encyclopedia of Type Strains, Phase IV (KMG-IV): sequencing the most valuable type-strain genomes for metagenomic binning, comparative biology and taxonomic classification.</title>
        <authorList>
            <person name="Goeker M."/>
        </authorList>
    </citation>
    <scope>NUCLEOTIDE SEQUENCE [LARGE SCALE GENOMIC DNA]</scope>
    <source>
        <strain evidence="8 9">DSM 15505</strain>
    </source>
</reference>
<keyword evidence="5" id="KW-0809">Transit peptide</keyword>